<keyword evidence="3" id="KW-1185">Reference proteome</keyword>
<reference evidence="2 3" key="1">
    <citation type="journal article" date="2023" name="Life. Sci Alliance">
        <title>Evolutionary insights into 3D genome organization and epigenetic landscape of Vigna mungo.</title>
        <authorList>
            <person name="Junaid A."/>
            <person name="Singh B."/>
            <person name="Bhatia S."/>
        </authorList>
    </citation>
    <scope>NUCLEOTIDE SEQUENCE [LARGE SCALE GENOMIC DNA]</scope>
    <source>
        <strain evidence="2">Urdbean</strain>
    </source>
</reference>
<keyword evidence="1" id="KW-0812">Transmembrane</keyword>
<feature type="transmembrane region" description="Helical" evidence="1">
    <location>
        <begin position="66"/>
        <end position="98"/>
    </location>
</feature>
<organism evidence="2 3">
    <name type="scientific">Vigna mungo</name>
    <name type="common">Black gram</name>
    <name type="synonym">Phaseolus mungo</name>
    <dbReference type="NCBI Taxonomy" id="3915"/>
    <lineage>
        <taxon>Eukaryota</taxon>
        <taxon>Viridiplantae</taxon>
        <taxon>Streptophyta</taxon>
        <taxon>Embryophyta</taxon>
        <taxon>Tracheophyta</taxon>
        <taxon>Spermatophyta</taxon>
        <taxon>Magnoliopsida</taxon>
        <taxon>eudicotyledons</taxon>
        <taxon>Gunneridae</taxon>
        <taxon>Pentapetalae</taxon>
        <taxon>rosids</taxon>
        <taxon>fabids</taxon>
        <taxon>Fabales</taxon>
        <taxon>Fabaceae</taxon>
        <taxon>Papilionoideae</taxon>
        <taxon>50 kb inversion clade</taxon>
        <taxon>NPAAA clade</taxon>
        <taxon>indigoferoid/millettioid clade</taxon>
        <taxon>Phaseoleae</taxon>
        <taxon>Vigna</taxon>
    </lineage>
</organism>
<evidence type="ECO:0000313" key="2">
    <source>
        <dbReference type="EMBL" id="WVY89658.1"/>
    </source>
</evidence>
<keyword evidence="1" id="KW-1133">Transmembrane helix</keyword>
<gene>
    <name evidence="2" type="ORF">V8G54_035172</name>
</gene>
<dbReference type="AlphaFoldDB" id="A0AAQ3RAD9"/>
<evidence type="ECO:0000313" key="3">
    <source>
        <dbReference type="Proteomes" id="UP001374535"/>
    </source>
</evidence>
<name>A0AAQ3RAD9_VIGMU</name>
<accession>A0AAQ3RAD9</accession>
<protein>
    <submittedName>
        <fullName evidence="2">Uncharacterized protein</fullName>
    </submittedName>
</protein>
<dbReference type="Proteomes" id="UP001374535">
    <property type="component" value="Chromosome 11"/>
</dbReference>
<proteinExistence type="predicted"/>
<keyword evidence="1" id="KW-0472">Membrane</keyword>
<feature type="non-terminal residue" evidence="2">
    <location>
        <position position="1"/>
    </location>
</feature>
<sequence length="116" mass="13096">SFSPYEGTHSLFFSPFPFFHLALQSHKHHTFAEAHTHHSVSPTSQTCTSFVLFQCFQAHSRRTPHYIFVIFVFGLSCFLPTTTHPILSVLSVITHLILPAANRVVPKVGGLIIFYN</sequence>
<dbReference type="EMBL" id="CP144690">
    <property type="protein sequence ID" value="WVY89658.1"/>
    <property type="molecule type" value="Genomic_DNA"/>
</dbReference>
<evidence type="ECO:0000256" key="1">
    <source>
        <dbReference type="SAM" id="Phobius"/>
    </source>
</evidence>